<name>A0ABP9VI87_9DEIO</name>
<evidence type="ECO:0000313" key="3">
    <source>
        <dbReference type="Proteomes" id="UP001458946"/>
    </source>
</evidence>
<evidence type="ECO:0000313" key="2">
    <source>
        <dbReference type="EMBL" id="GAA5504280.1"/>
    </source>
</evidence>
<evidence type="ECO:0000256" key="1">
    <source>
        <dbReference type="SAM" id="MobiDB-lite"/>
    </source>
</evidence>
<gene>
    <name evidence="2" type="ORF">Dxin01_04049</name>
</gene>
<dbReference type="Pfam" id="PF19952">
    <property type="entry name" value="DUF6414"/>
    <property type="match status" value="1"/>
</dbReference>
<organism evidence="2 3">
    <name type="scientific">Deinococcus xinjiangensis</name>
    <dbReference type="NCBI Taxonomy" id="457454"/>
    <lineage>
        <taxon>Bacteria</taxon>
        <taxon>Thermotogati</taxon>
        <taxon>Deinococcota</taxon>
        <taxon>Deinococci</taxon>
        <taxon>Deinococcales</taxon>
        <taxon>Deinococcaceae</taxon>
        <taxon>Deinococcus</taxon>
    </lineage>
</organism>
<protein>
    <submittedName>
        <fullName evidence="2">Uncharacterized protein</fullName>
    </submittedName>
</protein>
<feature type="region of interest" description="Disordered" evidence="1">
    <location>
        <begin position="1"/>
        <end position="29"/>
    </location>
</feature>
<proteinExistence type="predicted"/>
<sequence length="311" mass="35100">MTENSSKTSQQPSENKSDSAEKPTQPSINSSGVREYLYLDQEKVLSYLSQIQGGLRLLVEQVERQFRSQENTTPQNKSAVESTIEAELLGKIPLVADATVHGTYKSARETTTGNDKVSFGRFGQRANISTVHHEALELVEREMGSKLVHVRGFVQFINFDDLLETIKDFPEFTKNFNAVTGQKLATPANTKQIHYLISKSSAGRILVLVLDEDGVTTTSYLHRDKLTADPRFITDNYGIRFGSEFTLVGVEATPFEEKPDFSLGFTQSHEDGLDMGRHLVDLIQKQEGMKTFWELRSKERHIYPVAMYRTL</sequence>
<feature type="compositionally biased region" description="Polar residues" evidence="1">
    <location>
        <begin position="1"/>
        <end position="14"/>
    </location>
</feature>
<comment type="caution">
    <text evidence="2">The sequence shown here is derived from an EMBL/GenBank/DDBJ whole genome shotgun (WGS) entry which is preliminary data.</text>
</comment>
<keyword evidence="3" id="KW-1185">Reference proteome</keyword>
<dbReference type="RefSeq" id="WP_353544247.1">
    <property type="nucleotide sequence ID" value="NZ_BAABRN010000102.1"/>
</dbReference>
<reference evidence="2 3" key="1">
    <citation type="submission" date="2024-02" db="EMBL/GenBank/DDBJ databases">
        <title>Deinococcus xinjiangensis NBRC 107630.</title>
        <authorList>
            <person name="Ichikawa N."/>
            <person name="Katano-Makiyama Y."/>
            <person name="Hidaka K."/>
        </authorList>
    </citation>
    <scope>NUCLEOTIDE SEQUENCE [LARGE SCALE GENOMIC DNA]</scope>
    <source>
        <strain evidence="2 3">NBRC 107630</strain>
    </source>
</reference>
<accession>A0ABP9VI87</accession>
<dbReference type="InterPro" id="IPR045633">
    <property type="entry name" value="DUF6414"/>
</dbReference>
<dbReference type="Proteomes" id="UP001458946">
    <property type="component" value="Unassembled WGS sequence"/>
</dbReference>
<dbReference type="EMBL" id="BAABRN010000102">
    <property type="protein sequence ID" value="GAA5504280.1"/>
    <property type="molecule type" value="Genomic_DNA"/>
</dbReference>